<proteinExistence type="predicted"/>
<protein>
    <recommendedName>
        <fullName evidence="1">CRISPR system ring nuclease SSO1393-like domain-containing protein</fullName>
    </recommendedName>
</protein>
<accession>A0A7V0NEJ7</accession>
<dbReference type="Gene3D" id="3.40.50.10770">
    <property type="entry name" value="Hypothetical protein VC1899 like domain (Restriction endonuclease-like)"/>
    <property type="match status" value="1"/>
</dbReference>
<evidence type="ECO:0000313" key="2">
    <source>
        <dbReference type="EMBL" id="HDD35736.1"/>
    </source>
</evidence>
<dbReference type="Proteomes" id="UP000885706">
    <property type="component" value="Unassembled WGS sequence"/>
</dbReference>
<dbReference type="EMBL" id="DQWQ01000128">
    <property type="protein sequence ID" value="HDD35736.1"/>
    <property type="molecule type" value="Genomic_DNA"/>
</dbReference>
<gene>
    <name evidence="2" type="ORF">ENF30_02930</name>
</gene>
<name>A0A7V0NEJ7_DESA2</name>
<dbReference type="SUPFAM" id="SSF52980">
    <property type="entry name" value="Restriction endonuclease-like"/>
    <property type="match status" value="1"/>
</dbReference>
<dbReference type="InterPro" id="IPR013442">
    <property type="entry name" value="SSO1393-like"/>
</dbReference>
<dbReference type="Pfam" id="PF09651">
    <property type="entry name" value="Cas_APE2256"/>
    <property type="match status" value="1"/>
</dbReference>
<reference evidence="2" key="1">
    <citation type="journal article" date="2020" name="mSystems">
        <title>Genome- and Community-Level Interaction Insights into Carbon Utilization and Element Cycling Functions of Hydrothermarchaeota in Hydrothermal Sediment.</title>
        <authorList>
            <person name="Zhou Z."/>
            <person name="Liu Y."/>
            <person name="Xu W."/>
            <person name="Pan J."/>
            <person name="Luo Z.H."/>
            <person name="Li M."/>
        </authorList>
    </citation>
    <scope>NUCLEOTIDE SEQUENCE [LARGE SCALE GENOMIC DNA]</scope>
    <source>
        <strain evidence="2">HyVt-113</strain>
    </source>
</reference>
<organism evidence="2">
    <name type="scientific">Desulfofervidus auxilii</name>
    <dbReference type="NCBI Taxonomy" id="1621989"/>
    <lineage>
        <taxon>Bacteria</taxon>
        <taxon>Pseudomonadati</taxon>
        <taxon>Thermodesulfobacteriota</taxon>
        <taxon>Candidatus Desulfofervidia</taxon>
        <taxon>Candidatus Desulfofervidales</taxon>
        <taxon>Candidatus Desulfofervidaceae</taxon>
        <taxon>Candidatus Desulfofervidus</taxon>
    </lineage>
</organism>
<dbReference type="InterPro" id="IPR011335">
    <property type="entry name" value="Restrct_endonuc-II-like"/>
</dbReference>
<comment type="caution">
    <text evidence="2">The sequence shown here is derived from an EMBL/GenBank/DDBJ whole genome shotgun (WGS) entry which is preliminary data.</text>
</comment>
<feature type="domain" description="CRISPR system ring nuclease SSO1393-like" evidence="1">
    <location>
        <begin position="64"/>
        <end position="201"/>
    </location>
</feature>
<sequence>MKVITLVGTSIFENFFESHQSSGAKPLYKRIKKDNPSFESWSKWEKKLSPFKIEIKKWAKDKSDASAEIKSFLKIKEELNEDKLTIYLLATDTVLSPLAAEIIKEWFEGKEGFEIYFEKEYGKDIIKNLQVKNSKDFEEQGLMNLFERIEKIIDKPENTIFNITGGYKAVVPFLTFYAQIYKVPACYIFEDEKELLWLPQLPIEVDFELVEENFLAFEAIKPEKSMKNLPSKEKFLEYLSNNKTIAEKIFEKLKNIKLITIQNEKVKLTVYGRLLYNKFKDKATEYQKLKSTFIELKLFEYFHKKYLDKEYIKVYHSKKFGDLEADIFIENSKEKIIYIIEVKPGSRIPFDDIKKQKIKKLLPEVKNKYSEHKLFFEIYLYHKIEILNCLKEKMLECNQLAKQIMGNDLEIKWYWLKIKDNIYDAHQTITDADINNLF</sequence>
<evidence type="ECO:0000259" key="1">
    <source>
        <dbReference type="Pfam" id="PF09651"/>
    </source>
</evidence>
<dbReference type="AlphaFoldDB" id="A0A7V0NEJ7"/>